<keyword evidence="4" id="KW-0964">Secreted</keyword>
<dbReference type="PANTHER" id="PTHR21248">
    <property type="entry name" value="CARDIOLIPIN SYNTHASE"/>
    <property type="match status" value="1"/>
</dbReference>
<reference evidence="7 8" key="1">
    <citation type="submission" date="2014-05" db="EMBL/GenBank/DDBJ databases">
        <title>Draft Genome Sequence of Nitratireductor basaltis Strain UMTGB225, A Marine Bacterium Isolated from Green Barrel Tunicate.</title>
        <authorList>
            <person name="Gan H.Y."/>
        </authorList>
    </citation>
    <scope>NUCLEOTIDE SEQUENCE [LARGE SCALE GENOMIC DNA]</scope>
    <source>
        <strain evidence="7 8">UMTGB225</strain>
    </source>
</reference>
<dbReference type="PATRIC" id="fig|472175.3.peg.3338"/>
<dbReference type="SUPFAM" id="SSF56024">
    <property type="entry name" value="Phospholipase D/nuclease"/>
    <property type="match status" value="2"/>
</dbReference>
<evidence type="ECO:0000256" key="3">
    <source>
        <dbReference type="ARBA" id="ARBA00018392"/>
    </source>
</evidence>
<dbReference type="CDD" id="cd09159">
    <property type="entry name" value="PLDc_ybhO_like_2"/>
    <property type="match status" value="1"/>
</dbReference>
<dbReference type="RefSeq" id="WP_036486768.1">
    <property type="nucleotide sequence ID" value="NZ_JMQM01000003.1"/>
</dbReference>
<dbReference type="GO" id="GO:0005576">
    <property type="term" value="C:extracellular region"/>
    <property type="evidence" value="ECO:0007669"/>
    <property type="project" value="UniProtKB-SubCell"/>
</dbReference>
<comment type="caution">
    <text evidence="7">The sequence shown here is derived from an EMBL/GenBank/DDBJ whole genome shotgun (WGS) entry which is preliminary data.</text>
</comment>
<dbReference type="InterPro" id="IPR025202">
    <property type="entry name" value="PLD-like_dom"/>
</dbReference>
<evidence type="ECO:0000256" key="4">
    <source>
        <dbReference type="ARBA" id="ARBA00022525"/>
    </source>
</evidence>
<dbReference type="Pfam" id="PF13091">
    <property type="entry name" value="PLDc_2"/>
    <property type="match status" value="2"/>
</dbReference>
<evidence type="ECO:0000313" key="7">
    <source>
        <dbReference type="EMBL" id="KFB08131.1"/>
    </source>
</evidence>
<dbReference type="eggNOG" id="COG1502">
    <property type="taxonomic scope" value="Bacteria"/>
</dbReference>
<feature type="domain" description="PLD phosphodiesterase" evidence="6">
    <location>
        <begin position="313"/>
        <end position="340"/>
    </location>
</feature>
<dbReference type="PANTHER" id="PTHR21248:SF22">
    <property type="entry name" value="PHOSPHOLIPASE D"/>
    <property type="match status" value="1"/>
</dbReference>
<protein>
    <recommendedName>
        <fullName evidence="3">Phospholipase D</fullName>
    </recommendedName>
    <alternativeName>
        <fullName evidence="5">Choline phosphatase</fullName>
    </alternativeName>
</protein>
<name>A0A084U595_9HYPH</name>
<comment type="function">
    <text evidence="1">Could be a virulence factor.</text>
</comment>
<dbReference type="AlphaFoldDB" id="A0A084U595"/>
<organism evidence="7 8">
    <name type="scientific">Nitratireductor basaltis</name>
    <dbReference type="NCBI Taxonomy" id="472175"/>
    <lineage>
        <taxon>Bacteria</taxon>
        <taxon>Pseudomonadati</taxon>
        <taxon>Pseudomonadota</taxon>
        <taxon>Alphaproteobacteria</taxon>
        <taxon>Hyphomicrobiales</taxon>
        <taxon>Phyllobacteriaceae</taxon>
        <taxon>Nitratireductor</taxon>
    </lineage>
</organism>
<dbReference type="OrthoDB" id="9762009at2"/>
<proteinExistence type="predicted"/>
<gene>
    <name evidence="7" type="ORF">EL18_03341</name>
</gene>
<dbReference type="STRING" id="472175.EL18_03341"/>
<dbReference type="GO" id="GO:0030572">
    <property type="term" value="F:phosphatidyltransferase activity"/>
    <property type="evidence" value="ECO:0007669"/>
    <property type="project" value="UniProtKB-ARBA"/>
</dbReference>
<sequence length="400" mass="45056">MATSSVKKCQIAEGTSAATLDRYRHGLETALGIPFTAGNAIDVYRNGDEIFPPMLDAISRSEEMVELLTFIYWKGDIAEKFVEVLSERARAGVTVRVLLDGFGARPMPQRLVERMEDAGVQVRWFRPLPQWKVWNVDNRTHRKILVCDGQTGFTGGVGIAAEWEGHAQDSDHWRETHFRVRGPSVPALRAAFYQDWVEAEYRVDCALERVWPSQEAGDTLVQVLASTASVGFTDIAILHEALVLLARKRLRITTPYFAPHERDVEVIVDAARRGVDIEIILPGPHIDKRVSELAASDDFEPLFEAGVKIWRYQPTMIHTKLVTVDGMLSCIGSANFNQRSSSKDDEIALCVLDPAFTQTMDSHFDEDRQNSVLTTLEDWKRRGMGRRARETVARLMKGET</sequence>
<keyword evidence="8" id="KW-1185">Reference proteome</keyword>
<accession>A0A084U595</accession>
<dbReference type="GO" id="GO:0032049">
    <property type="term" value="P:cardiolipin biosynthetic process"/>
    <property type="evidence" value="ECO:0007669"/>
    <property type="project" value="UniProtKB-ARBA"/>
</dbReference>
<dbReference type="CDD" id="cd09110">
    <property type="entry name" value="PLDc_CLS_1"/>
    <property type="match status" value="1"/>
</dbReference>
<dbReference type="Gene3D" id="3.30.870.10">
    <property type="entry name" value="Endonuclease Chain A"/>
    <property type="match status" value="2"/>
</dbReference>
<evidence type="ECO:0000313" key="8">
    <source>
        <dbReference type="Proteomes" id="UP000053675"/>
    </source>
</evidence>
<comment type="subcellular location">
    <subcellularLocation>
        <location evidence="2">Secreted</location>
    </subcellularLocation>
</comment>
<dbReference type="Proteomes" id="UP000053675">
    <property type="component" value="Unassembled WGS sequence"/>
</dbReference>
<dbReference type="PROSITE" id="PS50035">
    <property type="entry name" value="PLD"/>
    <property type="match status" value="1"/>
</dbReference>
<dbReference type="InterPro" id="IPR001736">
    <property type="entry name" value="PLipase_D/transphosphatidylase"/>
</dbReference>
<evidence type="ECO:0000256" key="5">
    <source>
        <dbReference type="ARBA" id="ARBA00029594"/>
    </source>
</evidence>
<dbReference type="SMART" id="SM00155">
    <property type="entry name" value="PLDc"/>
    <property type="match status" value="2"/>
</dbReference>
<evidence type="ECO:0000259" key="6">
    <source>
        <dbReference type="PROSITE" id="PS50035"/>
    </source>
</evidence>
<dbReference type="EMBL" id="JMQM01000003">
    <property type="protein sequence ID" value="KFB08131.1"/>
    <property type="molecule type" value="Genomic_DNA"/>
</dbReference>
<evidence type="ECO:0000256" key="2">
    <source>
        <dbReference type="ARBA" id="ARBA00004613"/>
    </source>
</evidence>
<evidence type="ECO:0000256" key="1">
    <source>
        <dbReference type="ARBA" id="ARBA00003145"/>
    </source>
</evidence>